<gene>
    <name evidence="5" type="ORF">F3J40_12600</name>
</gene>
<evidence type="ECO:0000259" key="4">
    <source>
        <dbReference type="PROSITE" id="PS51000"/>
    </source>
</evidence>
<proteinExistence type="predicted"/>
<dbReference type="EMBL" id="VWXF01000004">
    <property type="protein sequence ID" value="NIF22437.1"/>
    <property type="molecule type" value="Genomic_DNA"/>
</dbReference>
<feature type="domain" description="HTH deoR-type" evidence="4">
    <location>
        <begin position="1"/>
        <end position="56"/>
    </location>
</feature>
<dbReference type="Proteomes" id="UP001515683">
    <property type="component" value="Unassembled WGS sequence"/>
</dbReference>
<organism evidence="5 6">
    <name type="scientific">Candidatus Pantoea multigeneris</name>
    <dbReference type="NCBI Taxonomy" id="2608357"/>
    <lineage>
        <taxon>Bacteria</taxon>
        <taxon>Pseudomonadati</taxon>
        <taxon>Pseudomonadota</taxon>
        <taxon>Gammaproteobacteria</taxon>
        <taxon>Enterobacterales</taxon>
        <taxon>Erwiniaceae</taxon>
        <taxon>Pantoea</taxon>
    </lineage>
</organism>
<dbReference type="InterPro" id="IPR050313">
    <property type="entry name" value="Carb_Metab_HTH_regulators"/>
</dbReference>
<dbReference type="Pfam" id="PF00455">
    <property type="entry name" value="DeoRC"/>
    <property type="match status" value="1"/>
</dbReference>
<dbReference type="SMART" id="SM01134">
    <property type="entry name" value="DeoRC"/>
    <property type="match status" value="1"/>
</dbReference>
<dbReference type="InterPro" id="IPR036390">
    <property type="entry name" value="WH_DNA-bd_sf"/>
</dbReference>
<dbReference type="SUPFAM" id="SSF100950">
    <property type="entry name" value="NagB/RpiA/CoA transferase-like"/>
    <property type="match status" value="1"/>
</dbReference>
<reference evidence="5 6" key="1">
    <citation type="journal article" date="2019" name="bioRxiv">
        <title>Bacteria contribute to plant secondary compound degradation in a generalist herbivore system.</title>
        <authorList>
            <person name="Francoeur C.B."/>
            <person name="Khadempour L."/>
            <person name="Moreira-Soto R.D."/>
            <person name="Gotting K."/>
            <person name="Book A.J."/>
            <person name="Pinto-Tomas A.A."/>
            <person name="Keefover-Ring K."/>
            <person name="Currie C.R."/>
        </authorList>
    </citation>
    <scope>NUCLEOTIDE SEQUENCE [LARGE SCALE GENOMIC DNA]</scope>
    <source>
        <strain evidence="5">Acro-835</strain>
    </source>
</reference>
<evidence type="ECO:0000313" key="5">
    <source>
        <dbReference type="EMBL" id="NIF22437.1"/>
    </source>
</evidence>
<evidence type="ECO:0000256" key="2">
    <source>
        <dbReference type="ARBA" id="ARBA00023125"/>
    </source>
</evidence>
<dbReference type="InterPro" id="IPR018356">
    <property type="entry name" value="Tscrpt_reg_HTH_DeoR_CS"/>
</dbReference>
<dbReference type="InterPro" id="IPR036388">
    <property type="entry name" value="WH-like_DNA-bd_sf"/>
</dbReference>
<keyword evidence="6" id="KW-1185">Reference proteome</keyword>
<evidence type="ECO:0000256" key="1">
    <source>
        <dbReference type="ARBA" id="ARBA00023015"/>
    </source>
</evidence>
<evidence type="ECO:0000256" key="3">
    <source>
        <dbReference type="ARBA" id="ARBA00023163"/>
    </source>
</evidence>
<dbReference type="PANTHER" id="PTHR30363:SF59">
    <property type="entry name" value="DEOR FAMILY REGULATORY PROTEIN"/>
    <property type="match status" value="1"/>
</dbReference>
<dbReference type="PROSITE" id="PS00894">
    <property type="entry name" value="HTH_DEOR_1"/>
    <property type="match status" value="1"/>
</dbReference>
<name>A0ABX0RBH8_9GAMM</name>
<dbReference type="PRINTS" id="PR00037">
    <property type="entry name" value="HTHLACR"/>
</dbReference>
<accession>A0ABX0RBH8</accession>
<evidence type="ECO:0000313" key="6">
    <source>
        <dbReference type="Proteomes" id="UP001515683"/>
    </source>
</evidence>
<dbReference type="PROSITE" id="PS51000">
    <property type="entry name" value="HTH_DEOR_2"/>
    <property type="match status" value="1"/>
</dbReference>
<dbReference type="InterPro" id="IPR037171">
    <property type="entry name" value="NagB/RpiA_transferase-like"/>
</dbReference>
<dbReference type="Gene3D" id="1.10.10.10">
    <property type="entry name" value="Winged helix-like DNA-binding domain superfamily/Winged helix DNA-binding domain"/>
    <property type="match status" value="1"/>
</dbReference>
<sequence>MNMRQHEIIRLVNQHGKMSVSELSHLTGVSYVTIRNDLNYLSERGNLRRVHGSALALEGSHIKQRVRENFSAKEGIAASAAGFIEDGDSIYLDGCSINYLLLKHLTEKRQLTIVTASQDLVIGLKGTSHRVILVGGILQKGMDDVVGDLACLCINHLTFNKAFIGIKGWDKKRGFSESDSARCAVKNAVLAKGVATWFLGEARRFSQVHDFPLAATSVPGAVITDNALSPKYRELLAAQQIKLSIVHTPH</sequence>
<dbReference type="SMART" id="SM00420">
    <property type="entry name" value="HTH_DEOR"/>
    <property type="match status" value="1"/>
</dbReference>
<protein>
    <submittedName>
        <fullName evidence="5">DeoR/GlpR transcriptional regulator</fullName>
    </submittedName>
</protein>
<dbReference type="InterPro" id="IPR014036">
    <property type="entry name" value="DeoR-like_C"/>
</dbReference>
<dbReference type="PANTHER" id="PTHR30363">
    <property type="entry name" value="HTH-TYPE TRANSCRIPTIONAL REGULATOR SRLR-RELATED"/>
    <property type="match status" value="1"/>
</dbReference>
<keyword evidence="3" id="KW-0804">Transcription</keyword>
<dbReference type="SUPFAM" id="SSF46785">
    <property type="entry name" value="Winged helix' DNA-binding domain"/>
    <property type="match status" value="1"/>
</dbReference>
<dbReference type="RefSeq" id="WP_167015094.1">
    <property type="nucleotide sequence ID" value="NZ_VWXF01000004.1"/>
</dbReference>
<keyword evidence="1" id="KW-0805">Transcription regulation</keyword>
<dbReference type="Pfam" id="PF08220">
    <property type="entry name" value="HTH_DeoR"/>
    <property type="match status" value="1"/>
</dbReference>
<dbReference type="InterPro" id="IPR001034">
    <property type="entry name" value="DeoR_HTH"/>
</dbReference>
<comment type="caution">
    <text evidence="5">The sequence shown here is derived from an EMBL/GenBank/DDBJ whole genome shotgun (WGS) entry which is preliminary data.</text>
</comment>
<keyword evidence="2" id="KW-0238">DNA-binding</keyword>